<comment type="function">
    <text evidence="3">Hydrolase that can remove conjugated ubiquitin from proteins and may therefore play an important regulatory role at the level of protein turnover by preventing degradation.</text>
</comment>
<evidence type="ECO:0000256" key="1">
    <source>
        <dbReference type="ARBA" id="ARBA00000707"/>
    </source>
</evidence>
<dbReference type="EMBL" id="JAGTXO010000003">
    <property type="protein sequence ID" value="KAG8469020.1"/>
    <property type="molecule type" value="Genomic_DNA"/>
</dbReference>
<keyword evidence="3" id="KW-0788">Thiol protease</keyword>
<feature type="compositionally biased region" description="Gly residues" evidence="4">
    <location>
        <begin position="309"/>
        <end position="320"/>
    </location>
</feature>
<organism evidence="6 7">
    <name type="scientific">Diacronema lutheri</name>
    <name type="common">Unicellular marine alga</name>
    <name type="synonym">Monochrysis lutheri</name>
    <dbReference type="NCBI Taxonomy" id="2081491"/>
    <lineage>
        <taxon>Eukaryota</taxon>
        <taxon>Haptista</taxon>
        <taxon>Haptophyta</taxon>
        <taxon>Pavlovophyceae</taxon>
        <taxon>Pavlovales</taxon>
        <taxon>Pavlovaceae</taxon>
        <taxon>Diacronema</taxon>
    </lineage>
</organism>
<feature type="compositionally biased region" description="Low complexity" evidence="4">
    <location>
        <begin position="162"/>
        <end position="203"/>
    </location>
</feature>
<proteinExistence type="predicted"/>
<dbReference type="InterPro" id="IPR003323">
    <property type="entry name" value="OTU_dom"/>
</dbReference>
<dbReference type="PANTHER" id="PTHR13312">
    <property type="entry name" value="HIV-INDUCED PROTEIN-7-LIKE PROTEASE"/>
    <property type="match status" value="1"/>
</dbReference>
<dbReference type="GO" id="GO:0005829">
    <property type="term" value="C:cytosol"/>
    <property type="evidence" value="ECO:0007669"/>
    <property type="project" value="TreeGrafter"/>
</dbReference>
<comment type="caution">
    <text evidence="6">The sequence shown here is derived from an EMBL/GenBank/DDBJ whole genome shotgun (WGS) entry which is preliminary data.</text>
</comment>
<protein>
    <recommendedName>
        <fullName evidence="3">Ubiquitin thioesterase OTU</fullName>
        <ecNumber evidence="3">3.4.19.12</ecNumber>
    </recommendedName>
</protein>
<feature type="compositionally biased region" description="Acidic residues" evidence="4">
    <location>
        <begin position="254"/>
        <end position="263"/>
    </location>
</feature>
<dbReference type="GO" id="GO:0036503">
    <property type="term" value="P:ERAD pathway"/>
    <property type="evidence" value="ECO:0007669"/>
    <property type="project" value="TreeGrafter"/>
</dbReference>
<keyword evidence="3" id="KW-0963">Cytoplasm</keyword>
<evidence type="ECO:0000256" key="4">
    <source>
        <dbReference type="SAM" id="MobiDB-lite"/>
    </source>
</evidence>
<sequence>MAEGIPERHVELRGFPIPPSFTLGGKLGNVVISSDSGQVHRGWRCLAIDGKRMQGAELTAALRAAQSRAGKYVLTFKPVIESKVLRAELETAAPLGSEQDGSSALCKAPSREASHRPSGSRPAALECRGSKPSAAGDRAPAATRAVGVSEILVGAPTFAPAGSADAPARAPDAAAPGAAAAAPSPECANSADDAAAPADASPACEGAPPPMQVRLRAFEAATGLPPRASVAEPQRLLLAALARPSTHARRAPASEEEGEEDVGPCDRCGGGHSSAVCPHFKQPREDHRDAWLALRAGNSGEGGEDAPSGDGGAASAGGAAGETLVGARPVPQPGDGSCLFHSMSHGLGLGLSKAGALRRELSDFIAANPRLEVGESPLEDWVLWDAEMSVAEYAARMRSGHAWGGAIEMAVCARARGVDVRVYERTLPGTFVCICAFQGGGGSGAAKPVRLLYGGRVHYDALETEPGWWDLDV</sequence>
<feature type="region of interest" description="Disordered" evidence="4">
    <location>
        <begin position="244"/>
        <end position="264"/>
    </location>
</feature>
<keyword evidence="3" id="KW-0645">Protease</keyword>
<feature type="region of interest" description="Disordered" evidence="4">
    <location>
        <begin position="162"/>
        <end position="208"/>
    </location>
</feature>
<evidence type="ECO:0000313" key="7">
    <source>
        <dbReference type="Proteomes" id="UP000751190"/>
    </source>
</evidence>
<evidence type="ECO:0000259" key="5">
    <source>
        <dbReference type="PROSITE" id="PS50802"/>
    </source>
</evidence>
<gene>
    <name evidence="6" type="ORF">KFE25_007538</name>
</gene>
<dbReference type="OrthoDB" id="409956at2759"/>
<dbReference type="CDD" id="cd22744">
    <property type="entry name" value="OTU"/>
    <property type="match status" value="1"/>
</dbReference>
<evidence type="ECO:0000256" key="2">
    <source>
        <dbReference type="ARBA" id="ARBA00022801"/>
    </source>
</evidence>
<dbReference type="Gene3D" id="3.90.70.80">
    <property type="match status" value="1"/>
</dbReference>
<dbReference type="OMA" id="CANSADD"/>
<evidence type="ECO:0000256" key="3">
    <source>
        <dbReference type="RuleBase" id="RU367104"/>
    </source>
</evidence>
<accession>A0A8J5XW34</accession>
<dbReference type="EC" id="3.4.19.12" evidence="3"/>
<reference evidence="6" key="1">
    <citation type="submission" date="2021-05" db="EMBL/GenBank/DDBJ databases">
        <title>The genome of the haptophyte Pavlova lutheri (Diacronema luteri, Pavlovales) - a model for lipid biosynthesis in eukaryotic algae.</title>
        <authorList>
            <person name="Hulatt C.J."/>
            <person name="Posewitz M.C."/>
        </authorList>
    </citation>
    <scope>NUCLEOTIDE SEQUENCE</scope>
    <source>
        <strain evidence="6">NIVA-4/92</strain>
    </source>
</reference>
<keyword evidence="3" id="KW-0833">Ubl conjugation pathway</keyword>
<keyword evidence="2 3" id="KW-0378">Hydrolase</keyword>
<comment type="catalytic activity">
    <reaction evidence="1 3">
        <text>Thiol-dependent hydrolysis of ester, thioester, amide, peptide and isopeptide bonds formed by the C-terminal Gly of ubiquitin (a 76-residue protein attached to proteins as an intracellular targeting signal).</text>
        <dbReference type="EC" id="3.4.19.12"/>
    </reaction>
</comment>
<dbReference type="GO" id="GO:0004843">
    <property type="term" value="F:cysteine-type deubiquitinase activity"/>
    <property type="evidence" value="ECO:0007669"/>
    <property type="project" value="UniProtKB-UniRule"/>
</dbReference>
<feature type="region of interest" description="Disordered" evidence="4">
    <location>
        <begin position="94"/>
        <end position="141"/>
    </location>
</feature>
<dbReference type="GO" id="GO:0016579">
    <property type="term" value="P:protein deubiquitination"/>
    <property type="evidence" value="ECO:0007669"/>
    <property type="project" value="TreeGrafter"/>
</dbReference>
<dbReference type="Pfam" id="PF02338">
    <property type="entry name" value="OTU"/>
    <property type="match status" value="1"/>
</dbReference>
<dbReference type="GO" id="GO:0005634">
    <property type="term" value="C:nucleus"/>
    <property type="evidence" value="ECO:0007669"/>
    <property type="project" value="TreeGrafter"/>
</dbReference>
<dbReference type="InterPro" id="IPR038765">
    <property type="entry name" value="Papain-like_cys_pep_sf"/>
</dbReference>
<keyword evidence="7" id="KW-1185">Reference proteome</keyword>
<dbReference type="Proteomes" id="UP000751190">
    <property type="component" value="Unassembled WGS sequence"/>
</dbReference>
<dbReference type="AlphaFoldDB" id="A0A8J5XW34"/>
<evidence type="ECO:0000313" key="6">
    <source>
        <dbReference type="EMBL" id="KAG8469020.1"/>
    </source>
</evidence>
<feature type="region of interest" description="Disordered" evidence="4">
    <location>
        <begin position="297"/>
        <end position="328"/>
    </location>
</feature>
<comment type="subcellular location">
    <subcellularLocation>
        <location evidence="3">Cytoplasm</location>
    </subcellularLocation>
</comment>
<dbReference type="SUPFAM" id="SSF54001">
    <property type="entry name" value="Cysteine proteinases"/>
    <property type="match status" value="1"/>
</dbReference>
<dbReference type="PANTHER" id="PTHR13312:SF0">
    <property type="entry name" value="UBIQUITIN THIOESTERASE OTU1"/>
    <property type="match status" value="1"/>
</dbReference>
<dbReference type="GO" id="GO:0030968">
    <property type="term" value="P:endoplasmic reticulum unfolded protein response"/>
    <property type="evidence" value="ECO:0007669"/>
    <property type="project" value="TreeGrafter"/>
</dbReference>
<name>A0A8J5XW34_DIALT</name>
<feature type="domain" description="OTU" evidence="5">
    <location>
        <begin position="327"/>
        <end position="465"/>
    </location>
</feature>
<dbReference type="PROSITE" id="PS50802">
    <property type="entry name" value="OTU"/>
    <property type="match status" value="1"/>
</dbReference>